<dbReference type="EMBL" id="QAOK01000007">
    <property type="protein sequence ID" value="PTQ81866.1"/>
    <property type="molecule type" value="Genomic_DNA"/>
</dbReference>
<comment type="subunit">
    <text evidence="6">Homodimer.</text>
</comment>
<feature type="domain" description="SMC hinge" evidence="8">
    <location>
        <begin position="521"/>
        <end position="640"/>
    </location>
</feature>
<feature type="binding site" evidence="6">
    <location>
        <begin position="32"/>
        <end position="39"/>
    </location>
    <ligand>
        <name>ATP</name>
        <dbReference type="ChEBI" id="CHEBI:30616"/>
    </ligand>
</feature>
<dbReference type="InterPro" id="IPR003395">
    <property type="entry name" value="RecF/RecN/SMC_N"/>
</dbReference>
<evidence type="ECO:0000256" key="1">
    <source>
        <dbReference type="ARBA" id="ARBA00022490"/>
    </source>
</evidence>
<dbReference type="GO" id="GO:0005737">
    <property type="term" value="C:cytoplasm"/>
    <property type="evidence" value="ECO:0007669"/>
    <property type="project" value="UniProtKB-SubCell"/>
</dbReference>
<sequence>MRLSHIKLAGFKSFVDPTEIPFPGDLVGVVGPNGCGKSNVIDAVRWVLGESRASALRGESMQDVIFNGSTSRKPVGRASVELAFDNSLGKAAGQWSSYAEICIKRILRRDGESTYYINNIHVRRRDIADIFLGTGLGGRGYAIIEQGMISRIIEAKPEEVRVFLEEAAGISRYRERRRETESRLADTRENLLRVNDICQELEKQLVRLGQQAEIARRFEDLQSRLDKAQNLLWFARKQEAASQRALAEKEIQSLQITHEAEAAALRRAEKQLEEKRADHFGASDLLHEAQGELYAANADVAYTEQQIQHVRENYQRIAQQIAAMKHQLEHYARQADTAVDSLNRWREEYEQARSGSEASKQKATVENEKLPLAETTFRTWQEKLAGTQRDLLLAEQSQQLEKSHHAHAEKTLQQLEIRRKRLLVERDALPESKIEELSDLTRETEAIAHDLKQKQEEFAQTENLLLDAEEVKREFARNVQVLEQQMVQAEARLSALQRLQGRLESSEGLNAWFARHRLDSLPRLWQGIQIEKGWEDALEAVLRERLNGTRVAQLEAALEWANPPPGKCALFEPAGMRLQKTTKAAKVAEAEEVGDKPARDGGAGVALRSYLTCSDTGVKSVVDEWLSGIFAIDSLDAALSRRNLLSPGEMLVTREGCVVTCHSLTFYSPDSQLHGVLARQREIAQIEVEMEALRAKLDVEQSALDTAGDTCYDLESSLSSLRHENEQLQQLHHNVQMQALKLTQATERNEQRREQIDCDLAEIKQDAEAEASRQCDAEARLVEHGERIKFLQEQVRTEQRAREAAEESLVTQRHLAQNASREMQEAAFHEKTCEHKIAEAQNTIGGIERSVGELGVQLEKLQVEQDSFDESHLVGMLQERLELREQREQKLAEARNALEALGAELRQIEQERMASEQKLHPLREAINHMRLKEQEARITENQFGEQLQGCEISEEELINSLGKTRPAALQSEVSRLRGDIAALGPVNTAALDELQSCQTRKTYLDSQAQDLEEASETLRNAIRRIDRETRERLLETVEKVNNHLGDMFPTIFGGGHAKLMLRGEEILDAGIQIVAQPPGKKNSSIHLLSGGEKALTALAFVFSLFQLNPAPFCMLDEVDAPLDDSNTERFCNLVRKMSRQTQFVFISHNKITMEMAQQLIGVTMQEKGVSRVVAVEMEEAVRLGDTALAT</sequence>
<protein>
    <recommendedName>
        <fullName evidence="6">Chromosome partition protein Smc</fullName>
    </recommendedName>
</protein>
<evidence type="ECO:0000259" key="7">
    <source>
        <dbReference type="Pfam" id="PF02463"/>
    </source>
</evidence>
<keyword evidence="4 6" id="KW-0175">Coiled coil</keyword>
<feature type="coiled-coil region" evidence="6">
    <location>
        <begin position="405"/>
        <end position="499"/>
    </location>
</feature>
<dbReference type="InterPro" id="IPR011890">
    <property type="entry name" value="SMC_prok"/>
</dbReference>
<keyword evidence="2 6" id="KW-0547">Nucleotide-binding</keyword>
<dbReference type="GO" id="GO:0005524">
    <property type="term" value="F:ATP binding"/>
    <property type="evidence" value="ECO:0007669"/>
    <property type="project" value="UniProtKB-UniRule"/>
</dbReference>
<dbReference type="GO" id="GO:0006260">
    <property type="term" value="P:DNA replication"/>
    <property type="evidence" value="ECO:0007669"/>
    <property type="project" value="UniProtKB-UniRule"/>
</dbReference>
<keyword evidence="5 6" id="KW-0238">DNA-binding</keyword>
<dbReference type="InterPro" id="IPR027417">
    <property type="entry name" value="P-loop_NTPase"/>
</dbReference>
<dbReference type="GO" id="GO:0007059">
    <property type="term" value="P:chromosome segregation"/>
    <property type="evidence" value="ECO:0007669"/>
    <property type="project" value="UniProtKB-UniRule"/>
</dbReference>
<feature type="coiled-coil region" evidence="6">
    <location>
        <begin position="877"/>
        <end position="942"/>
    </location>
</feature>
<dbReference type="GO" id="GO:0016887">
    <property type="term" value="F:ATP hydrolysis activity"/>
    <property type="evidence" value="ECO:0007669"/>
    <property type="project" value="InterPro"/>
</dbReference>
<keyword evidence="3 6" id="KW-0067">ATP-binding</keyword>
<dbReference type="InterPro" id="IPR024704">
    <property type="entry name" value="SMC"/>
</dbReference>
<dbReference type="GO" id="GO:0005694">
    <property type="term" value="C:chromosome"/>
    <property type="evidence" value="ECO:0007669"/>
    <property type="project" value="InterPro"/>
</dbReference>
<evidence type="ECO:0000256" key="6">
    <source>
        <dbReference type="HAMAP-Rule" id="MF_01894"/>
    </source>
</evidence>
<evidence type="ECO:0000259" key="8">
    <source>
        <dbReference type="Pfam" id="PF06470"/>
    </source>
</evidence>
<dbReference type="CDD" id="cd03278">
    <property type="entry name" value="ABC_SMC_barmotin"/>
    <property type="match status" value="2"/>
</dbReference>
<dbReference type="SUPFAM" id="SSF75553">
    <property type="entry name" value="Smc hinge domain"/>
    <property type="match status" value="1"/>
</dbReference>
<evidence type="ECO:0000313" key="10">
    <source>
        <dbReference type="Proteomes" id="UP000244152"/>
    </source>
</evidence>
<comment type="function">
    <text evidence="6">Required for chromosome condensation and partitioning.</text>
</comment>
<proteinExistence type="inferred from homology"/>
<organism evidence="9 10">
    <name type="scientific">Nitrosospira multiformis</name>
    <dbReference type="NCBI Taxonomy" id="1231"/>
    <lineage>
        <taxon>Bacteria</taxon>
        <taxon>Pseudomonadati</taxon>
        <taxon>Pseudomonadota</taxon>
        <taxon>Betaproteobacteria</taxon>
        <taxon>Nitrosomonadales</taxon>
        <taxon>Nitrosomonadaceae</taxon>
        <taxon>Nitrosospira</taxon>
    </lineage>
</organism>
<accession>A0A2T5IDG2</accession>
<evidence type="ECO:0000313" key="9">
    <source>
        <dbReference type="EMBL" id="PTQ81866.1"/>
    </source>
</evidence>
<dbReference type="GO" id="GO:0007062">
    <property type="term" value="P:sister chromatid cohesion"/>
    <property type="evidence" value="ECO:0007669"/>
    <property type="project" value="InterPro"/>
</dbReference>
<evidence type="ECO:0000256" key="2">
    <source>
        <dbReference type="ARBA" id="ARBA00022741"/>
    </source>
</evidence>
<comment type="caution">
    <text evidence="9">The sequence shown here is derived from an EMBL/GenBank/DDBJ whole genome shotgun (WGS) entry which is preliminary data.</text>
</comment>
<dbReference type="Pfam" id="PF02463">
    <property type="entry name" value="SMC_N"/>
    <property type="match status" value="1"/>
</dbReference>
<dbReference type="AlphaFoldDB" id="A0A2T5IDG2"/>
<dbReference type="PIRSF" id="PIRSF005719">
    <property type="entry name" value="SMC"/>
    <property type="match status" value="1"/>
</dbReference>
<comment type="domain">
    <text evidence="6">Contains large globular domains required for ATP hydrolysis at each terminus and a third globular domain forming a flexible hinge near the middle of the molecule. These domains are separated by coiled-coil structures.</text>
</comment>
<evidence type="ECO:0000256" key="4">
    <source>
        <dbReference type="ARBA" id="ARBA00023054"/>
    </source>
</evidence>
<gene>
    <name evidence="6" type="primary">smc</name>
    <name evidence="9" type="ORF">C8R21_10747</name>
</gene>
<comment type="similarity">
    <text evidence="6">Belongs to the SMC family.</text>
</comment>
<dbReference type="HAMAP" id="MF_01894">
    <property type="entry name" value="Smc_prok"/>
    <property type="match status" value="1"/>
</dbReference>
<dbReference type="NCBIfam" id="TIGR02168">
    <property type="entry name" value="SMC_prok_B"/>
    <property type="match status" value="1"/>
</dbReference>
<evidence type="ECO:0000256" key="5">
    <source>
        <dbReference type="ARBA" id="ARBA00023125"/>
    </source>
</evidence>
<dbReference type="Gene3D" id="3.40.50.300">
    <property type="entry name" value="P-loop containing nucleotide triphosphate hydrolases"/>
    <property type="match status" value="2"/>
</dbReference>
<dbReference type="SUPFAM" id="SSF57997">
    <property type="entry name" value="Tropomyosin"/>
    <property type="match status" value="1"/>
</dbReference>
<feature type="coiled-coil region" evidence="6">
    <location>
        <begin position="676"/>
        <end position="738"/>
    </location>
</feature>
<dbReference type="Proteomes" id="UP000244152">
    <property type="component" value="Unassembled WGS sequence"/>
</dbReference>
<dbReference type="InterPro" id="IPR010935">
    <property type="entry name" value="SMC_hinge"/>
</dbReference>
<evidence type="ECO:0000256" key="3">
    <source>
        <dbReference type="ARBA" id="ARBA00022840"/>
    </source>
</evidence>
<reference evidence="9 10" key="1">
    <citation type="submission" date="2018-04" db="EMBL/GenBank/DDBJ databases">
        <title>Active sludge and wastewater microbial communities from Klosterneuburg, Austria.</title>
        <authorList>
            <person name="Wagner M."/>
        </authorList>
    </citation>
    <scope>NUCLEOTIDE SEQUENCE [LARGE SCALE GENOMIC DNA]</scope>
    <source>
        <strain evidence="9 10">Nl12</strain>
    </source>
</reference>
<feature type="coiled-coil region" evidence="6">
    <location>
        <begin position="307"/>
        <end position="334"/>
    </location>
</feature>
<comment type="subcellular location">
    <subcellularLocation>
        <location evidence="6">Cytoplasm</location>
    </subcellularLocation>
</comment>
<feature type="domain" description="RecF/RecN/SMC N-terminal" evidence="7">
    <location>
        <begin position="3"/>
        <end position="1170"/>
    </location>
</feature>
<feature type="coiled-coil region" evidence="6">
    <location>
        <begin position="170"/>
        <end position="278"/>
    </location>
</feature>
<dbReference type="Pfam" id="PF06470">
    <property type="entry name" value="SMC_hinge"/>
    <property type="match status" value="1"/>
</dbReference>
<name>A0A2T5IDG2_9PROT</name>
<dbReference type="SUPFAM" id="SSF52540">
    <property type="entry name" value="P-loop containing nucleoside triphosphate hydrolases"/>
    <property type="match status" value="1"/>
</dbReference>
<keyword evidence="1 6" id="KW-0963">Cytoplasm</keyword>
<dbReference type="RefSeq" id="WP_107761791.1">
    <property type="nucleotide sequence ID" value="NZ_QAOK01000007.1"/>
</dbReference>
<feature type="coiled-coil region" evidence="6">
    <location>
        <begin position="1004"/>
        <end position="1031"/>
    </location>
</feature>
<dbReference type="InterPro" id="IPR036277">
    <property type="entry name" value="SMC_hinge_sf"/>
</dbReference>
<dbReference type="GO" id="GO:0003677">
    <property type="term" value="F:DNA binding"/>
    <property type="evidence" value="ECO:0007669"/>
    <property type="project" value="UniProtKB-UniRule"/>
</dbReference>
<dbReference type="GO" id="GO:0030261">
    <property type="term" value="P:chromosome condensation"/>
    <property type="evidence" value="ECO:0007669"/>
    <property type="project" value="InterPro"/>
</dbReference>
<dbReference type="PANTHER" id="PTHR43977">
    <property type="entry name" value="STRUCTURAL MAINTENANCE OF CHROMOSOMES PROTEIN 3"/>
    <property type="match status" value="1"/>
</dbReference>